<evidence type="ECO:0000313" key="1">
    <source>
        <dbReference type="EMBL" id="JAE34839.1"/>
    </source>
</evidence>
<proteinExistence type="predicted"/>
<name>A0A0A9HG92_ARUDO</name>
<reference evidence="1" key="1">
    <citation type="submission" date="2014-09" db="EMBL/GenBank/DDBJ databases">
        <authorList>
            <person name="Magalhaes I.L.F."/>
            <person name="Oliveira U."/>
            <person name="Santos F.R."/>
            <person name="Vidigal T.H.D.A."/>
            <person name="Brescovit A.D."/>
            <person name="Santos A.J."/>
        </authorList>
    </citation>
    <scope>NUCLEOTIDE SEQUENCE</scope>
    <source>
        <tissue evidence="1">Shoot tissue taken approximately 20 cm above the soil surface</tissue>
    </source>
</reference>
<sequence length="14" mass="1786">MNHECKQITFRTMF</sequence>
<accession>A0A0A9HG92</accession>
<dbReference type="EMBL" id="GBRH01163057">
    <property type="protein sequence ID" value="JAE34839.1"/>
    <property type="molecule type" value="Transcribed_RNA"/>
</dbReference>
<reference evidence="1" key="2">
    <citation type="journal article" date="2015" name="Data Brief">
        <title>Shoot transcriptome of the giant reed, Arundo donax.</title>
        <authorList>
            <person name="Barrero R.A."/>
            <person name="Guerrero F.D."/>
            <person name="Moolhuijzen P."/>
            <person name="Goolsby J.A."/>
            <person name="Tidwell J."/>
            <person name="Bellgard S.E."/>
            <person name="Bellgard M.I."/>
        </authorList>
    </citation>
    <scope>NUCLEOTIDE SEQUENCE</scope>
    <source>
        <tissue evidence="1">Shoot tissue taken approximately 20 cm above the soil surface</tissue>
    </source>
</reference>
<organism evidence="1">
    <name type="scientific">Arundo donax</name>
    <name type="common">Giant reed</name>
    <name type="synonym">Donax arundinaceus</name>
    <dbReference type="NCBI Taxonomy" id="35708"/>
    <lineage>
        <taxon>Eukaryota</taxon>
        <taxon>Viridiplantae</taxon>
        <taxon>Streptophyta</taxon>
        <taxon>Embryophyta</taxon>
        <taxon>Tracheophyta</taxon>
        <taxon>Spermatophyta</taxon>
        <taxon>Magnoliopsida</taxon>
        <taxon>Liliopsida</taxon>
        <taxon>Poales</taxon>
        <taxon>Poaceae</taxon>
        <taxon>PACMAD clade</taxon>
        <taxon>Arundinoideae</taxon>
        <taxon>Arundineae</taxon>
        <taxon>Arundo</taxon>
    </lineage>
</organism>
<protein>
    <submittedName>
        <fullName evidence="1">Uncharacterized protein</fullName>
    </submittedName>
</protein>